<organism evidence="3 4">
    <name type="scientific">Anaerobutyricum soehngenii</name>
    <dbReference type="NCBI Taxonomy" id="105843"/>
    <lineage>
        <taxon>Bacteria</taxon>
        <taxon>Bacillati</taxon>
        <taxon>Bacillota</taxon>
        <taxon>Clostridia</taxon>
        <taxon>Lachnospirales</taxon>
        <taxon>Lachnospiraceae</taxon>
        <taxon>Anaerobutyricum</taxon>
    </lineage>
</organism>
<feature type="transmembrane region" description="Helical" evidence="2">
    <location>
        <begin position="672"/>
        <end position="692"/>
    </location>
</feature>
<dbReference type="Proteomes" id="UP001315001">
    <property type="component" value="Unassembled WGS sequence"/>
</dbReference>
<sequence>MKIEYLIHEYTWSNHCISGNKLGWGIVASSIPEDRTYLRELEKVAQAAVVDKTGRIEVEELVYSPVCGFVKMTSIPCESGEDKRQNKRVRLYQPKAPDHNPAVYLAPGMEWTEGESIGFLPPLTLEEAKFDREDILRELCLEERLPEFMQVVFWCLSGHSEGLNIVAPNWKEEEFAANAQKVMYVIHSLLPQCIREKAGYVSFTREAIPSVPFYFSPKVCGTYSYSLSEKNGWDADWDALDQYFYHGIAKASEKQDSIYQDFQQAAAEYLKNVRDTGNLLKKVEWIFYDIARKHGKNSLSMEYLSKNIPELLYWVCKDKELKFVAEDILAEVHQHPFSQAERQIYIESLIAGVTGRSKKVILMEMDHVLREVYDEDKKEFAFLLSMIRERNKELYTGLLCGGDFQKEQSEYSRRMYHLNASDMESLYRYVREFSEQSIPGERKDDILRTGIGLLNANLFNQKGYELFDKIAVHLNRKEQWIKILEDFVVQLQAHVSLFDRKQMETACYIEDMLYMYKPEMTRVLREERGRRGHKVKKDGRTKDSGEEECDMGRRHKEDASIEKSVSNAVESVEAESVEEEQEGPMIPFLFIGFPQGFLTGCIMYLSHYSLMIGHWKIALGMAGMWVLLMLNYEGVILQRKERYPLWKVIGLCLVEGWIIEAAGWFFRSQKVRLYYFIVLGVVAVCIQIVNLIQMQKARKKQEEYKK</sequence>
<dbReference type="EMBL" id="JAFIQO010000129">
    <property type="protein sequence ID" value="MBP0057723.1"/>
    <property type="molecule type" value="Genomic_DNA"/>
</dbReference>
<comment type="caution">
    <text evidence="3">The sequence shown here is derived from an EMBL/GenBank/DDBJ whole genome shotgun (WGS) entry which is preliminary data.</text>
</comment>
<evidence type="ECO:0000313" key="4">
    <source>
        <dbReference type="Proteomes" id="UP001315001"/>
    </source>
</evidence>
<feature type="region of interest" description="Disordered" evidence="1">
    <location>
        <begin position="528"/>
        <end position="560"/>
    </location>
</feature>
<feature type="transmembrane region" description="Helical" evidence="2">
    <location>
        <begin position="612"/>
        <end position="632"/>
    </location>
</feature>
<evidence type="ECO:0008006" key="5">
    <source>
        <dbReference type="Google" id="ProtNLM"/>
    </source>
</evidence>
<keyword evidence="2" id="KW-0472">Membrane</keyword>
<evidence type="ECO:0000256" key="2">
    <source>
        <dbReference type="SAM" id="Phobius"/>
    </source>
</evidence>
<keyword evidence="2" id="KW-1133">Transmembrane helix</keyword>
<name>A0ABS3ZK73_9FIRM</name>
<gene>
    <name evidence="3" type="ORF">JYQ75_10015</name>
</gene>
<accession>A0ABS3ZK73</accession>
<keyword evidence="4" id="KW-1185">Reference proteome</keyword>
<feature type="compositionally biased region" description="Basic and acidic residues" evidence="1">
    <location>
        <begin position="538"/>
        <end position="560"/>
    </location>
</feature>
<protein>
    <recommendedName>
        <fullName evidence="5">Consensus disorder prediction</fullName>
    </recommendedName>
</protein>
<feature type="transmembrane region" description="Helical" evidence="2">
    <location>
        <begin position="644"/>
        <end position="666"/>
    </location>
</feature>
<dbReference type="RefSeq" id="WP_209293699.1">
    <property type="nucleotide sequence ID" value="NZ_JAFIQO010000129.1"/>
</dbReference>
<evidence type="ECO:0000313" key="3">
    <source>
        <dbReference type="EMBL" id="MBP0057723.1"/>
    </source>
</evidence>
<keyword evidence="2" id="KW-0812">Transmembrane</keyword>
<evidence type="ECO:0000256" key="1">
    <source>
        <dbReference type="SAM" id="MobiDB-lite"/>
    </source>
</evidence>
<proteinExistence type="predicted"/>
<reference evidence="3 4" key="1">
    <citation type="submission" date="2021-02" db="EMBL/GenBank/DDBJ databases">
        <title>Lactate utilizing bacteria of the human gut.</title>
        <authorList>
            <person name="Sheridan P.O."/>
        </authorList>
    </citation>
    <scope>NUCLEOTIDE SEQUENCE [LARGE SCALE GENOMIC DNA]</scope>
    <source>
        <strain evidence="3 4">HTF-83D</strain>
    </source>
</reference>